<dbReference type="AlphaFoldDB" id="A0A450ZZ13"/>
<sequence>MNNSMKIEDHIALISFDPELNQFRGEFTGLNGGADFYAESVEELKKEGAASLKTFLEVCKERGIDPYGKPPGPSFSGQFSVPVPANLHSHLTEAANAAGLSLNQWVQQTLEHKTRPNN</sequence>
<reference evidence="1" key="1">
    <citation type="submission" date="2019-02" db="EMBL/GenBank/DDBJ databases">
        <authorList>
            <person name="Gruber-Vodicka R. H."/>
            <person name="Seah K. B. B."/>
        </authorList>
    </citation>
    <scope>NUCLEOTIDE SEQUENCE</scope>
    <source>
        <strain evidence="1">BECK_BY1</strain>
    </source>
</reference>
<dbReference type="SUPFAM" id="SSF47598">
    <property type="entry name" value="Ribbon-helix-helix"/>
    <property type="match status" value="1"/>
</dbReference>
<protein>
    <submittedName>
        <fullName evidence="1">Predicted nuclease of the RNAse H fold, HicB family</fullName>
    </submittedName>
</protein>
<dbReference type="EMBL" id="CAADFX010000094">
    <property type="protein sequence ID" value="VFK59044.1"/>
    <property type="molecule type" value="Genomic_DNA"/>
</dbReference>
<dbReference type="InterPro" id="IPR035069">
    <property type="entry name" value="TTHA1013/TTHA0281-like"/>
</dbReference>
<name>A0A450ZZ13_9GAMM</name>
<proteinExistence type="predicted"/>
<evidence type="ECO:0000313" key="1">
    <source>
        <dbReference type="EMBL" id="VFK59044.1"/>
    </source>
</evidence>
<dbReference type="InterPro" id="IPR008651">
    <property type="entry name" value="Uncharacterised_HicB"/>
</dbReference>
<dbReference type="InterPro" id="IPR010985">
    <property type="entry name" value="Ribbon_hlx_hlx"/>
</dbReference>
<dbReference type="Pfam" id="PF05534">
    <property type="entry name" value="HicB"/>
    <property type="match status" value="1"/>
</dbReference>
<dbReference type="GO" id="GO:0006355">
    <property type="term" value="P:regulation of DNA-templated transcription"/>
    <property type="evidence" value="ECO:0007669"/>
    <property type="project" value="InterPro"/>
</dbReference>
<organism evidence="1">
    <name type="scientific">Candidatus Kentrum sp. TUN</name>
    <dbReference type="NCBI Taxonomy" id="2126343"/>
    <lineage>
        <taxon>Bacteria</taxon>
        <taxon>Pseudomonadati</taxon>
        <taxon>Pseudomonadota</taxon>
        <taxon>Gammaproteobacteria</taxon>
        <taxon>Candidatus Kentrum</taxon>
    </lineage>
</organism>
<dbReference type="SUPFAM" id="SSF143100">
    <property type="entry name" value="TTHA1013/TTHA0281-like"/>
    <property type="match status" value="1"/>
</dbReference>
<gene>
    <name evidence="1" type="ORF">BECKTUN1418D_GA0071000_109416</name>
</gene>
<accession>A0A450ZZ13</accession>